<dbReference type="RefSeq" id="YP_005224588.1">
    <property type="nucleotide sequence ID" value="NC_016845.1"/>
</dbReference>
<dbReference type="PATRIC" id="fig|1125630.4.peg.285"/>
<feature type="chain" id="PRO_5002610222" evidence="8">
    <location>
        <begin position="23"/>
        <end position="586"/>
    </location>
</feature>
<dbReference type="Pfam" id="PF07519">
    <property type="entry name" value="Tannase"/>
    <property type="match status" value="1"/>
</dbReference>
<reference evidence="9 10" key="1">
    <citation type="journal article" date="2012" name="J. Bacteriol.">
        <title>Complete genome sequence of Klebsiella pneumoniae subsp. pneumoniae HS11286, a multidrug-resistant strain isolated from human sputum.</title>
        <authorList>
            <person name="Liu P."/>
            <person name="Li P."/>
            <person name="Jiang X."/>
            <person name="Bi D."/>
            <person name="Xie Y."/>
            <person name="Tai C."/>
            <person name="Deng Z."/>
            <person name="Rajakumar K."/>
            <person name="Ou H.Y."/>
        </authorList>
    </citation>
    <scope>NUCLEOTIDE SEQUENCE [LARGE SCALE GENOMIC DNA]</scope>
    <source>
        <strain evidence="9 10">HS11286</strain>
    </source>
</reference>
<dbReference type="SUPFAM" id="SSF53474">
    <property type="entry name" value="alpha/beta-Hydrolases"/>
    <property type="match status" value="1"/>
</dbReference>
<accession>A0A0H3GL12</accession>
<dbReference type="GO" id="GO:0052689">
    <property type="term" value="F:carboxylic ester hydrolase activity"/>
    <property type="evidence" value="ECO:0007669"/>
    <property type="project" value="UniProtKB-KW"/>
</dbReference>
<dbReference type="STRING" id="1125630.KPHS_02880"/>
<keyword evidence="7" id="KW-1015">Disulfide bond</keyword>
<gene>
    <name evidence="9" type="ordered locus">KPHS_02880</name>
</gene>
<dbReference type="Proteomes" id="UP000007841">
    <property type="component" value="Chromosome"/>
</dbReference>
<evidence type="ECO:0000313" key="9">
    <source>
        <dbReference type="EMBL" id="AEW58986.1"/>
    </source>
</evidence>
<evidence type="ECO:0000256" key="7">
    <source>
        <dbReference type="ARBA" id="ARBA00023157"/>
    </source>
</evidence>
<evidence type="ECO:0000313" key="10">
    <source>
        <dbReference type="Proteomes" id="UP000007841"/>
    </source>
</evidence>
<evidence type="ECO:0000256" key="6">
    <source>
        <dbReference type="ARBA" id="ARBA00022837"/>
    </source>
</evidence>
<evidence type="ECO:0000256" key="1">
    <source>
        <dbReference type="ARBA" id="ARBA00006249"/>
    </source>
</evidence>
<organism evidence="9 10">
    <name type="scientific">Klebsiella pneumoniae subsp. pneumoniae (strain HS11286)</name>
    <dbReference type="NCBI Taxonomy" id="1125630"/>
    <lineage>
        <taxon>Bacteria</taxon>
        <taxon>Pseudomonadati</taxon>
        <taxon>Pseudomonadota</taxon>
        <taxon>Gammaproteobacteria</taxon>
        <taxon>Enterobacterales</taxon>
        <taxon>Enterobacteriaceae</taxon>
        <taxon>Klebsiella/Raoultella group</taxon>
        <taxon>Klebsiella</taxon>
        <taxon>Klebsiella pneumoniae complex</taxon>
    </lineage>
</organism>
<evidence type="ECO:0000256" key="2">
    <source>
        <dbReference type="ARBA" id="ARBA00022487"/>
    </source>
</evidence>
<proteinExistence type="inferred from homology"/>
<dbReference type="PANTHER" id="PTHR33938">
    <property type="entry name" value="FERULOYL ESTERASE B-RELATED"/>
    <property type="match status" value="1"/>
</dbReference>
<dbReference type="EMBL" id="CP003200">
    <property type="protein sequence ID" value="AEW58986.1"/>
    <property type="molecule type" value="Genomic_DNA"/>
</dbReference>
<evidence type="ECO:0000256" key="5">
    <source>
        <dbReference type="ARBA" id="ARBA00022801"/>
    </source>
</evidence>
<sequence>MTRLLKTILPIILCALFGLSFASPTQAVASLPIVLPALTCDALSATDFSAAVGAKVTINHTEMQTSAQGSWCKVSATIAPEIGVQIALPTQRWSQRFLQVGCGGLCGSINLSLSNASGCLPAMNGEFVVAATDMGHHGSMMDASWAEDPQKRIDFAWRANHLTAVLAKAVMQTLYRQPPKYAYFMGCSDGGREALMEAQRFPQDFDGISAGAPAAFFQFQNSFFHGWNVAANQRPDGTAILLKNRLPLIHQAVLAHCPTLSGVQDGILQNPYACQFSESWLPRCPADARDRSTCLTQEEIEVVKKLYRGAYDSHGAQFVAGGLPLGSELRWPVPETPTGHSMSEMMVLPALQSVLLPGEKQKIQSMRDFPLNQQNFDAVAQLAPLYNAANTNLHAYQQRGGKLILWHGLADDSVSPAFSIAYYRGVEAEMGHAATDTFLRLFLLPGVAHCGNGEGYDQIDLLTPLMRWTEEGIAPQEIMAGKRATAAADLPPMTEKPDAQTQFHGVQKVSQPYADAAPAVIATRPVYPFPAIARYNGRGDVNDGENYHAEQTTAFGHLQLAKPASDYIGPDNQKNYQVRHGTLTVQ</sequence>
<keyword evidence="6" id="KW-0106">Calcium</keyword>
<keyword evidence="4 8" id="KW-0732">Signal</keyword>
<dbReference type="RefSeq" id="WP_004152934.1">
    <property type="nucleotide sequence ID" value="NC_016845.1"/>
</dbReference>
<feature type="signal peptide" evidence="8">
    <location>
        <begin position="1"/>
        <end position="22"/>
    </location>
</feature>
<dbReference type="InterPro" id="IPR011118">
    <property type="entry name" value="Tannase/feruloyl_esterase"/>
</dbReference>
<dbReference type="HOGENOM" id="CLU_014819_4_1_6"/>
<keyword evidence="5 9" id="KW-0378">Hydrolase</keyword>
<dbReference type="KEGG" id="kpm:KPHS_02880"/>
<keyword evidence="10" id="KW-1185">Reference proteome</keyword>
<dbReference type="GeneID" id="11845275"/>
<dbReference type="PANTHER" id="PTHR33938:SF15">
    <property type="entry name" value="FERULOYL ESTERASE B-RELATED"/>
    <property type="match status" value="1"/>
</dbReference>
<dbReference type="GO" id="GO:0046872">
    <property type="term" value="F:metal ion binding"/>
    <property type="evidence" value="ECO:0007669"/>
    <property type="project" value="UniProtKB-KW"/>
</dbReference>
<keyword evidence="3" id="KW-0479">Metal-binding</keyword>
<protein>
    <submittedName>
        <fullName evidence="9">Hydrolase</fullName>
    </submittedName>
</protein>
<evidence type="ECO:0000256" key="3">
    <source>
        <dbReference type="ARBA" id="ARBA00022723"/>
    </source>
</evidence>
<dbReference type="InterPro" id="IPR029058">
    <property type="entry name" value="AB_hydrolase_fold"/>
</dbReference>
<dbReference type="Gene3D" id="3.40.50.1820">
    <property type="entry name" value="alpha/beta hydrolase"/>
    <property type="match status" value="1"/>
</dbReference>
<comment type="similarity">
    <text evidence="1">Belongs to the tannase family.</text>
</comment>
<keyword evidence="2" id="KW-0719">Serine esterase</keyword>
<dbReference type="AlphaFoldDB" id="A0A0H3GL12"/>
<evidence type="ECO:0000256" key="8">
    <source>
        <dbReference type="SAM" id="SignalP"/>
    </source>
</evidence>
<name>A0A0H3GL12_KLEPH</name>
<evidence type="ECO:0000256" key="4">
    <source>
        <dbReference type="ARBA" id="ARBA00022729"/>
    </source>
</evidence>